<dbReference type="Proteomes" id="UP000479710">
    <property type="component" value="Unassembled WGS sequence"/>
</dbReference>
<keyword evidence="3" id="KW-1185">Reference proteome</keyword>
<sequence length="107" mass="10826">MVHRGLGRVGLLARRPKSPPDEEAPGWPGGALEQAARELGEADPVLVEGAAQEPGEAGPVREAGGLAGEAGPTWPREAPQEPAKVMEPVAWLGAGGAVPCSETCTAS</sequence>
<evidence type="ECO:0000256" key="1">
    <source>
        <dbReference type="SAM" id="MobiDB-lite"/>
    </source>
</evidence>
<comment type="caution">
    <text evidence="2">The sequence shown here is derived from an EMBL/GenBank/DDBJ whole genome shotgun (WGS) entry which is preliminary data.</text>
</comment>
<name>A0A6G1E035_9ORYZ</name>
<evidence type="ECO:0000313" key="2">
    <source>
        <dbReference type="EMBL" id="KAF0918158.1"/>
    </source>
</evidence>
<proteinExistence type="predicted"/>
<organism evidence="2 3">
    <name type="scientific">Oryza meyeriana var. granulata</name>
    <dbReference type="NCBI Taxonomy" id="110450"/>
    <lineage>
        <taxon>Eukaryota</taxon>
        <taxon>Viridiplantae</taxon>
        <taxon>Streptophyta</taxon>
        <taxon>Embryophyta</taxon>
        <taxon>Tracheophyta</taxon>
        <taxon>Spermatophyta</taxon>
        <taxon>Magnoliopsida</taxon>
        <taxon>Liliopsida</taxon>
        <taxon>Poales</taxon>
        <taxon>Poaceae</taxon>
        <taxon>BOP clade</taxon>
        <taxon>Oryzoideae</taxon>
        <taxon>Oryzeae</taxon>
        <taxon>Oryzinae</taxon>
        <taxon>Oryza</taxon>
        <taxon>Oryza meyeriana</taxon>
    </lineage>
</organism>
<dbReference type="AlphaFoldDB" id="A0A6G1E035"/>
<dbReference type="EMBL" id="SPHZ02000005">
    <property type="protein sequence ID" value="KAF0918158.1"/>
    <property type="molecule type" value="Genomic_DNA"/>
</dbReference>
<reference evidence="2 3" key="1">
    <citation type="submission" date="2019-11" db="EMBL/GenBank/DDBJ databases">
        <title>Whole genome sequence of Oryza granulata.</title>
        <authorList>
            <person name="Li W."/>
        </authorList>
    </citation>
    <scope>NUCLEOTIDE SEQUENCE [LARGE SCALE GENOMIC DNA]</scope>
    <source>
        <strain evidence="3">cv. Menghai</strain>
        <tissue evidence="2">Leaf</tissue>
    </source>
</reference>
<accession>A0A6G1E035</accession>
<protein>
    <submittedName>
        <fullName evidence="2">Uncharacterized protein</fullName>
    </submittedName>
</protein>
<feature type="region of interest" description="Disordered" evidence="1">
    <location>
        <begin position="1"/>
        <end position="82"/>
    </location>
</feature>
<gene>
    <name evidence="2" type="ORF">E2562_023097</name>
</gene>
<evidence type="ECO:0000313" key="3">
    <source>
        <dbReference type="Proteomes" id="UP000479710"/>
    </source>
</evidence>